<dbReference type="EMBL" id="PIPS01000001">
    <property type="protein sequence ID" value="RUO45784.1"/>
    <property type="molecule type" value="Genomic_DNA"/>
</dbReference>
<name>A0AA94JEE5_9GAMM</name>
<dbReference type="Proteomes" id="UP000286680">
    <property type="component" value="Unassembled WGS sequence"/>
</dbReference>
<gene>
    <name evidence="1" type="ORF">CWE23_05275</name>
</gene>
<keyword evidence="2" id="KW-1185">Reference proteome</keyword>
<reference evidence="2" key="1">
    <citation type="journal article" date="2018" name="Front. Microbiol.">
        <title>Genome-Based Analysis Reveals the Taxonomy and Diversity of the Family Idiomarinaceae.</title>
        <authorList>
            <person name="Liu Y."/>
            <person name="Lai Q."/>
            <person name="Shao Z."/>
        </authorList>
    </citation>
    <scope>NUCLEOTIDE SEQUENCE [LARGE SCALE GENOMIC DNA]</scope>
    <source>
        <strain evidence="2">SN-14</strain>
    </source>
</reference>
<evidence type="ECO:0000313" key="1">
    <source>
        <dbReference type="EMBL" id="RUO45784.1"/>
    </source>
</evidence>
<proteinExistence type="predicted"/>
<comment type="caution">
    <text evidence="1">The sequence shown here is derived from an EMBL/GenBank/DDBJ whole genome shotgun (WGS) entry which is preliminary data.</text>
</comment>
<dbReference type="AlphaFoldDB" id="A0AA94JEE5"/>
<accession>A0AA94JEE5</accession>
<evidence type="ECO:0000313" key="2">
    <source>
        <dbReference type="Proteomes" id="UP000286680"/>
    </source>
</evidence>
<dbReference type="Gene3D" id="3.40.190.10">
    <property type="entry name" value="Periplasmic binding protein-like II"/>
    <property type="match status" value="2"/>
</dbReference>
<dbReference type="SUPFAM" id="SSF53850">
    <property type="entry name" value="Periplasmic binding protein-like II"/>
    <property type="match status" value="1"/>
</dbReference>
<organism evidence="1 2">
    <name type="scientific">Idiomarina aquatica</name>
    <dbReference type="NCBI Taxonomy" id="1327752"/>
    <lineage>
        <taxon>Bacteria</taxon>
        <taxon>Pseudomonadati</taxon>
        <taxon>Pseudomonadota</taxon>
        <taxon>Gammaproteobacteria</taxon>
        <taxon>Alteromonadales</taxon>
        <taxon>Idiomarinaceae</taxon>
        <taxon>Idiomarina</taxon>
    </lineage>
</organism>
<sequence>MVCSLFTGNALSREPVYVAAYDFPPFFSGTLETDVTTELVNLLNDNQNEYEFIIQAIPPNGRYQALSAEGCCDVIFFESLLWGWQNAQVDVATTFPLLRGSERLVAKKVAGRDQSFFENLEGLKLGGVRGYHYLFGGTVMNSEEVAKRYSIYLSDSRITNLRMLLGGRIDAAVLNDELLSALKNSSVNYLEQLLISDRVESEYELGVVVATGKGISVEEVQRLVRLLSRDEKFNHLFARFNLQRFQLYRR</sequence>
<protein>
    <submittedName>
        <fullName evidence="1">Amino acid ABC transporter substrate-binding protein</fullName>
    </submittedName>
</protein>